<accession>A5B6X7</accession>
<proteinExistence type="predicted"/>
<organism evidence="1">
    <name type="scientific">Vitis vinifera</name>
    <name type="common">Grape</name>
    <dbReference type="NCBI Taxonomy" id="29760"/>
    <lineage>
        <taxon>Eukaryota</taxon>
        <taxon>Viridiplantae</taxon>
        <taxon>Streptophyta</taxon>
        <taxon>Embryophyta</taxon>
        <taxon>Tracheophyta</taxon>
        <taxon>Spermatophyta</taxon>
        <taxon>Magnoliopsida</taxon>
        <taxon>eudicotyledons</taxon>
        <taxon>Gunneridae</taxon>
        <taxon>Pentapetalae</taxon>
        <taxon>rosids</taxon>
        <taxon>Vitales</taxon>
        <taxon>Vitaceae</taxon>
        <taxon>Viteae</taxon>
        <taxon>Vitis</taxon>
    </lineage>
</organism>
<gene>
    <name evidence="1" type="ORF">VITISV_001141</name>
</gene>
<reference evidence="1" key="1">
    <citation type="journal article" date="2007" name="PLoS ONE">
        <title>The first genome sequence of an elite grapevine cultivar (Pinot noir Vitis vinifera L.): coping with a highly heterozygous genome.</title>
        <authorList>
            <person name="Velasco R."/>
            <person name="Zharkikh A."/>
            <person name="Troggio M."/>
            <person name="Cartwright D.A."/>
            <person name="Cestaro A."/>
            <person name="Pruss D."/>
            <person name="Pindo M."/>
            <person name="FitzGerald L.M."/>
            <person name="Vezzulli S."/>
            <person name="Reid J."/>
            <person name="Malacarne G."/>
            <person name="Iliev D."/>
            <person name="Coppola G."/>
            <person name="Wardell B."/>
            <person name="Micheletti D."/>
            <person name="Macalma T."/>
            <person name="Facci M."/>
            <person name="Mitchell J.T."/>
            <person name="Perazzolli M."/>
            <person name="Eldredge G."/>
            <person name="Gatto P."/>
            <person name="Oyzerski R."/>
            <person name="Moretto M."/>
            <person name="Gutin N."/>
            <person name="Stefanini M."/>
            <person name="Chen Y."/>
            <person name="Segala C."/>
            <person name="Davenport C."/>
            <person name="Dematte L."/>
            <person name="Mraz A."/>
            <person name="Battilana J."/>
            <person name="Stormo K."/>
            <person name="Costa F."/>
            <person name="Tao Q."/>
            <person name="Si-Ammour A."/>
            <person name="Harkins T."/>
            <person name="Lackey A."/>
            <person name="Perbost C."/>
            <person name="Taillon B."/>
            <person name="Stella A."/>
            <person name="Solovyev V."/>
            <person name="Fawcett J.A."/>
            <person name="Sterck L."/>
            <person name="Vandepoele K."/>
            <person name="Grando S.M."/>
            <person name="Toppo S."/>
            <person name="Moser C."/>
            <person name="Lanchbury J."/>
            <person name="Bogden R."/>
            <person name="Skolnick M."/>
            <person name="Sgaramella V."/>
            <person name="Bhatnagar S.K."/>
            <person name="Fontana P."/>
            <person name="Gutin A."/>
            <person name="Van de Peer Y."/>
            <person name="Salamini F."/>
            <person name="Viola R."/>
        </authorList>
    </citation>
    <scope>NUCLEOTIDE SEQUENCE</scope>
</reference>
<sequence>MDREDSEMMDTETAASGTNQNDVVKDFLSLARQLINEGKPSQALQTCCGKGFVLEIMMITCAWVMDFTGEMDGCPNEASGLGDCGTCWKQVVMAMRTRGGDEAIFQSLHRARELYRNRLQANAAADQLACLFAECAIAEVEPCNAEPSPHDVMVAVSSVYNVEVLLAIIAKMSTMHTGVAKSDFAGYLVFLAYVCGTASYLYLPNQISSCTAFPRTAISTAAAAAIAIFTSPPLTDTPQPPSLLHGRKCWLPTYMSTTVTLPFP</sequence>
<dbReference type="AlphaFoldDB" id="A5B6X7"/>
<protein>
    <submittedName>
        <fullName evidence="1">Uncharacterized protein</fullName>
    </submittedName>
</protein>
<name>A5B6X7_VITVI</name>
<evidence type="ECO:0000313" key="1">
    <source>
        <dbReference type="EMBL" id="CAN61021.1"/>
    </source>
</evidence>
<dbReference type="EMBL" id="AM448784">
    <property type="protein sequence ID" value="CAN61021.1"/>
    <property type="molecule type" value="Genomic_DNA"/>
</dbReference>
<dbReference type="PANTHER" id="PTHR35513:SF1">
    <property type="entry name" value="OS02G0158600 PROTEIN"/>
    <property type="match status" value="1"/>
</dbReference>
<dbReference type="ExpressionAtlas" id="A5B6X7">
    <property type="expression patterns" value="baseline and differential"/>
</dbReference>
<dbReference type="PANTHER" id="PTHR35513">
    <property type="entry name" value="OS02G0158600 PROTEIN"/>
    <property type="match status" value="1"/>
</dbReference>